<evidence type="ECO:0000313" key="3">
    <source>
        <dbReference type="EMBL" id="MBB4265723.1"/>
    </source>
</evidence>
<evidence type="ECO:0000313" key="4">
    <source>
        <dbReference type="Proteomes" id="UP000554286"/>
    </source>
</evidence>
<keyword evidence="4" id="KW-1185">Reference proteome</keyword>
<sequence>MMAFSPPGLRRRLTTLAALTLALVTAVTATTAAAKPGTPPPERQDVIMIGDRLVNVAYHLGVVPRAMSIRGDAWSFGRTLAKTSTMILGCPQYIVARDPEIVPRTLRETGIRRVLIEHTPGFDRLKPVRDPMKAVSMLRESGVLDDLDVSVEVVAFGDGLDAAIRRVGALLDRTEQAEALISRRAAALEAALARLPTAEPGTTVVILNGVHQDANGKGFVRVEVPGGYSDAFLLEPMGLTNAGGAFVEAGATVRHGFATVGSLAPLTAIRPDVLVLTGDADAVQRKLLAARRQDPALAEIPAIASGHVFALPAYVDSSVIEYPTVLRRWASTLGPALHPAHRAK</sequence>
<feature type="signal peptide" evidence="1">
    <location>
        <begin position="1"/>
        <end position="34"/>
    </location>
</feature>
<keyword evidence="1" id="KW-0732">Signal</keyword>
<evidence type="ECO:0000259" key="2">
    <source>
        <dbReference type="Pfam" id="PF01497"/>
    </source>
</evidence>
<organism evidence="3 4">
    <name type="scientific">Roseospira visakhapatnamensis</name>
    <dbReference type="NCBI Taxonomy" id="390880"/>
    <lineage>
        <taxon>Bacteria</taxon>
        <taxon>Pseudomonadati</taxon>
        <taxon>Pseudomonadota</taxon>
        <taxon>Alphaproteobacteria</taxon>
        <taxon>Rhodospirillales</taxon>
        <taxon>Rhodospirillaceae</taxon>
        <taxon>Roseospira</taxon>
    </lineage>
</organism>
<dbReference type="AlphaFoldDB" id="A0A7W6RD37"/>
<dbReference type="SUPFAM" id="SSF53807">
    <property type="entry name" value="Helical backbone' metal receptor"/>
    <property type="match status" value="1"/>
</dbReference>
<name>A0A7W6RD37_9PROT</name>
<feature type="chain" id="PRO_5030652636" description="Fe/B12 periplasmic-binding domain-containing protein" evidence="1">
    <location>
        <begin position="35"/>
        <end position="344"/>
    </location>
</feature>
<dbReference type="Gene3D" id="3.40.50.1980">
    <property type="entry name" value="Nitrogenase molybdenum iron protein domain"/>
    <property type="match status" value="1"/>
</dbReference>
<comment type="caution">
    <text evidence="3">The sequence shown here is derived from an EMBL/GenBank/DDBJ whole genome shotgun (WGS) entry which is preliminary data.</text>
</comment>
<reference evidence="3 4" key="1">
    <citation type="submission" date="2020-08" db="EMBL/GenBank/DDBJ databases">
        <title>Genome sequencing of Purple Non-Sulfur Bacteria from various extreme environments.</title>
        <authorList>
            <person name="Mayer M."/>
        </authorList>
    </citation>
    <scope>NUCLEOTIDE SEQUENCE [LARGE SCALE GENOMIC DNA]</scope>
    <source>
        <strain evidence="3 4">JA131</strain>
    </source>
</reference>
<dbReference type="InterPro" id="IPR002491">
    <property type="entry name" value="ABC_transptr_periplasmic_BD"/>
</dbReference>
<accession>A0A7W6RD37</accession>
<protein>
    <recommendedName>
        <fullName evidence="2">Fe/B12 periplasmic-binding domain-containing protein</fullName>
    </recommendedName>
</protein>
<dbReference type="Proteomes" id="UP000554286">
    <property type="component" value="Unassembled WGS sequence"/>
</dbReference>
<feature type="domain" description="Fe/B12 periplasmic-binding" evidence="2">
    <location>
        <begin position="151"/>
        <end position="314"/>
    </location>
</feature>
<gene>
    <name evidence="3" type="ORF">GGD89_001347</name>
</gene>
<dbReference type="Pfam" id="PF01497">
    <property type="entry name" value="Peripla_BP_2"/>
    <property type="match status" value="1"/>
</dbReference>
<proteinExistence type="predicted"/>
<evidence type="ECO:0000256" key="1">
    <source>
        <dbReference type="SAM" id="SignalP"/>
    </source>
</evidence>
<dbReference type="EMBL" id="JACIGK010000008">
    <property type="protein sequence ID" value="MBB4265723.1"/>
    <property type="molecule type" value="Genomic_DNA"/>
</dbReference>